<dbReference type="KEGG" id="mes:Meso_2630"/>
<accession>Q11F18</accession>
<dbReference type="PANTHER" id="PTHR30346">
    <property type="entry name" value="TRANSCRIPTIONAL DUAL REGULATOR HCAR-RELATED"/>
    <property type="match status" value="1"/>
</dbReference>
<dbReference type="HOGENOM" id="CLU_057092_0_0_5"/>
<dbReference type="SUPFAM" id="SSF53850">
    <property type="entry name" value="Periplasmic binding protein-like II"/>
    <property type="match status" value="1"/>
</dbReference>
<dbReference type="Gene3D" id="1.10.10.10">
    <property type="entry name" value="Winged helix-like DNA-binding domain superfamily/Winged helix DNA-binding domain"/>
    <property type="match status" value="2"/>
</dbReference>
<evidence type="ECO:0000256" key="2">
    <source>
        <dbReference type="ARBA" id="ARBA00023015"/>
    </source>
</evidence>
<dbReference type="Pfam" id="PF03466">
    <property type="entry name" value="LysR_substrate"/>
    <property type="match status" value="1"/>
</dbReference>
<name>Q11F18_CHESB</name>
<evidence type="ECO:0000313" key="6">
    <source>
        <dbReference type="EMBL" id="ABG64007.1"/>
    </source>
</evidence>
<evidence type="ECO:0000256" key="1">
    <source>
        <dbReference type="ARBA" id="ARBA00009437"/>
    </source>
</evidence>
<dbReference type="EMBL" id="CP000390">
    <property type="protein sequence ID" value="ABG64007.1"/>
    <property type="molecule type" value="Genomic_DNA"/>
</dbReference>
<proteinExistence type="inferred from homology"/>
<feature type="domain" description="HTH lysR-type" evidence="5">
    <location>
        <begin position="91"/>
        <end position="148"/>
    </location>
</feature>
<dbReference type="GO" id="GO:0032993">
    <property type="term" value="C:protein-DNA complex"/>
    <property type="evidence" value="ECO:0007669"/>
    <property type="project" value="TreeGrafter"/>
</dbReference>
<dbReference type="InterPro" id="IPR005119">
    <property type="entry name" value="LysR_subst-bd"/>
</dbReference>
<dbReference type="GO" id="GO:0003677">
    <property type="term" value="F:DNA binding"/>
    <property type="evidence" value="ECO:0007669"/>
    <property type="project" value="UniProtKB-KW"/>
</dbReference>
<dbReference type="eggNOG" id="COG0583">
    <property type="taxonomic scope" value="Bacteria"/>
</dbReference>
<dbReference type="Gene3D" id="3.40.190.290">
    <property type="match status" value="1"/>
</dbReference>
<dbReference type="GO" id="GO:0003700">
    <property type="term" value="F:DNA-binding transcription factor activity"/>
    <property type="evidence" value="ECO:0007669"/>
    <property type="project" value="InterPro"/>
</dbReference>
<evidence type="ECO:0000259" key="5">
    <source>
        <dbReference type="PROSITE" id="PS50931"/>
    </source>
</evidence>
<protein>
    <submittedName>
        <fullName evidence="6">Transcriptional regulator, LysR family</fullName>
    </submittedName>
</protein>
<dbReference type="AlphaFoldDB" id="Q11F18"/>
<dbReference type="Pfam" id="PF00126">
    <property type="entry name" value="HTH_1"/>
    <property type="match status" value="2"/>
</dbReference>
<dbReference type="STRING" id="266779.Meso_2630"/>
<dbReference type="OrthoDB" id="7216893at2"/>
<keyword evidence="2" id="KW-0805">Transcription regulation</keyword>
<evidence type="ECO:0000256" key="3">
    <source>
        <dbReference type="ARBA" id="ARBA00023125"/>
    </source>
</evidence>
<sequence>MDLPTLTMVHAVFETGSIRHAGRLIDKSPSTVSGALVRFENAVGIPMVRREGRALSLTLEAERRAPALALIDAEVRRLCSLASQDGVIPPIGIEALRRITIVAHRGSIRKAAKVIAMGQPQLTRQIGDVERHLGLEIFKRSRHGVVCTENGAIVLAIAGRILDAWDRLSFAAAEHFRRAVSTWSLGTIMPLGHESFVAEMLARLSARWADERPRQPLSIIGLTADELMLGLKSRRFDAVLLDHLNIPLEYEKEVLSESRLCVVGSNAAAPPLPDFKALFRSRKIALLSKKSGLRQVCDRFMSDVVSKDEFYSLDILESDSIPVIVRLVSDYGYITVLQRSVVGHLPYDLWQMPIPDEYTQALLLAWRKNALPEQVRTSLIRHLRGR</sequence>
<dbReference type="InterPro" id="IPR036388">
    <property type="entry name" value="WH-like_DNA-bd_sf"/>
</dbReference>
<gene>
    <name evidence="6" type="ordered locus">Meso_2630</name>
</gene>
<organism evidence="6">
    <name type="scientific">Chelativorans sp. (strain BNC1)</name>
    <dbReference type="NCBI Taxonomy" id="266779"/>
    <lineage>
        <taxon>Bacteria</taxon>
        <taxon>Pseudomonadati</taxon>
        <taxon>Pseudomonadota</taxon>
        <taxon>Alphaproteobacteria</taxon>
        <taxon>Hyphomicrobiales</taxon>
        <taxon>Phyllobacteriaceae</taxon>
        <taxon>Chelativorans</taxon>
    </lineage>
</organism>
<keyword evidence="3" id="KW-0238">DNA-binding</keyword>
<evidence type="ECO:0000256" key="4">
    <source>
        <dbReference type="ARBA" id="ARBA00023163"/>
    </source>
</evidence>
<dbReference type="SUPFAM" id="SSF46785">
    <property type="entry name" value="Winged helix' DNA-binding domain"/>
    <property type="match status" value="2"/>
</dbReference>
<dbReference type="PANTHER" id="PTHR30346:SF0">
    <property type="entry name" value="HCA OPERON TRANSCRIPTIONAL ACTIVATOR HCAR"/>
    <property type="match status" value="1"/>
</dbReference>
<dbReference type="PROSITE" id="PS50931">
    <property type="entry name" value="HTH_LYSR"/>
    <property type="match status" value="2"/>
</dbReference>
<keyword evidence="4" id="KW-0804">Transcription</keyword>
<dbReference type="InterPro" id="IPR036390">
    <property type="entry name" value="WH_DNA-bd_sf"/>
</dbReference>
<reference evidence="6" key="1">
    <citation type="submission" date="2006-06" db="EMBL/GenBank/DDBJ databases">
        <title>Complete sequence of chromosome of Chelativorans sp. BNC1.</title>
        <authorList>
            <consortium name="US DOE Joint Genome Institute"/>
            <person name="Copeland A."/>
            <person name="Lucas S."/>
            <person name="Lapidus A."/>
            <person name="Barry K."/>
            <person name="Detter J.C."/>
            <person name="Glavina del Rio T."/>
            <person name="Hammon N."/>
            <person name="Israni S."/>
            <person name="Dalin E."/>
            <person name="Tice H."/>
            <person name="Pitluck S."/>
            <person name="Chertkov O."/>
            <person name="Brettin T."/>
            <person name="Bruce D."/>
            <person name="Han C."/>
            <person name="Tapia R."/>
            <person name="Gilna P."/>
            <person name="Schmutz J."/>
            <person name="Larimer F."/>
            <person name="Land M."/>
            <person name="Hauser L."/>
            <person name="Kyrpides N."/>
            <person name="Mikhailova N."/>
            <person name="Richardson P."/>
        </authorList>
    </citation>
    <scope>NUCLEOTIDE SEQUENCE</scope>
    <source>
        <strain evidence="6">BNC1</strain>
    </source>
</reference>
<dbReference type="InterPro" id="IPR000847">
    <property type="entry name" value="LysR_HTH_N"/>
</dbReference>
<comment type="similarity">
    <text evidence="1">Belongs to the LysR transcriptional regulatory family.</text>
</comment>
<feature type="domain" description="HTH lysR-type" evidence="5">
    <location>
        <begin position="1"/>
        <end position="58"/>
    </location>
</feature>